<evidence type="ECO:0000313" key="1">
    <source>
        <dbReference type="EMBL" id="CAG8684007.1"/>
    </source>
</evidence>
<dbReference type="Proteomes" id="UP000789525">
    <property type="component" value="Unassembled WGS sequence"/>
</dbReference>
<feature type="non-terminal residue" evidence="1">
    <location>
        <position position="1"/>
    </location>
</feature>
<name>A0ACA9NYK8_9GLOM</name>
<sequence length="438" mass="48155">SESERALLKLSGKNMSQVFAPPPVLNLGGIVFGGPRPSTSFSSPQRQSTTAIASTSGTSNFSDLPSATSPQTSFRTDASTSRLPAPQPISPIAEPAQATHVVTNILHLQPKPPSTTLPYHLGKHKERSQVLQRCQEEDAEWVAVALERHAEMLQDREDLREREIARAIEVQTETGVDLGYGLELSRNDRYRVVRVGEQQSAPLFKDPPPSNEIVIKEEEVEVRLERPLEPILNEEIELYEEQLFQTIEGILGRPQQEYAESECSYDETPQPTRVTKAVNHNGTTTAAVAQGPSSSQTKKSKFGQRDSEDDLDSLSSLTSEESAPAPKKRKLNKKQAIDERETTEEVVIEQPKKRNAALASSTRPTRQTAANKGKKNIKVIGSGESERTEDDEIALVEESLSGQVEGSGSFEKPPLQRLKHLQELSRLVTAQALGVAKS</sequence>
<proteinExistence type="predicted"/>
<accession>A0ACA9NYK8</accession>
<comment type="caution">
    <text evidence="1">The sequence shown here is derived from an EMBL/GenBank/DDBJ whole genome shotgun (WGS) entry which is preliminary data.</text>
</comment>
<dbReference type="EMBL" id="CAJVPT010027539">
    <property type="protein sequence ID" value="CAG8684007.1"/>
    <property type="molecule type" value="Genomic_DNA"/>
</dbReference>
<protein>
    <submittedName>
        <fullName evidence="1">2774_t:CDS:1</fullName>
    </submittedName>
</protein>
<keyword evidence="2" id="KW-1185">Reference proteome</keyword>
<evidence type="ECO:0000313" key="2">
    <source>
        <dbReference type="Proteomes" id="UP000789525"/>
    </source>
</evidence>
<gene>
    <name evidence="1" type="ORF">ACOLOM_LOCUS9466</name>
</gene>
<reference evidence="1" key="1">
    <citation type="submission" date="2021-06" db="EMBL/GenBank/DDBJ databases">
        <authorList>
            <person name="Kallberg Y."/>
            <person name="Tangrot J."/>
            <person name="Rosling A."/>
        </authorList>
    </citation>
    <scope>NUCLEOTIDE SEQUENCE</scope>
    <source>
        <strain evidence="1">CL356</strain>
    </source>
</reference>
<organism evidence="1 2">
    <name type="scientific">Acaulospora colombiana</name>
    <dbReference type="NCBI Taxonomy" id="27376"/>
    <lineage>
        <taxon>Eukaryota</taxon>
        <taxon>Fungi</taxon>
        <taxon>Fungi incertae sedis</taxon>
        <taxon>Mucoromycota</taxon>
        <taxon>Glomeromycotina</taxon>
        <taxon>Glomeromycetes</taxon>
        <taxon>Diversisporales</taxon>
        <taxon>Acaulosporaceae</taxon>
        <taxon>Acaulospora</taxon>
    </lineage>
</organism>